<feature type="compositionally biased region" description="Low complexity" evidence="2">
    <location>
        <begin position="982"/>
        <end position="998"/>
    </location>
</feature>
<comment type="caution">
    <text evidence="4">The sequence shown here is derived from an EMBL/GenBank/DDBJ whole genome shotgun (WGS) entry which is preliminary data.</text>
</comment>
<dbReference type="InterPro" id="IPR023165">
    <property type="entry name" value="rRNA_Ade_diMease-like_C"/>
</dbReference>
<name>A0A507AEK6_9PEZI</name>
<dbReference type="InterPro" id="IPR029058">
    <property type="entry name" value="AB_hydrolase_fold"/>
</dbReference>
<dbReference type="Gene3D" id="1.10.8.100">
    <property type="entry name" value="Ribosomal RNA adenine dimethylase-like, domain 2"/>
    <property type="match status" value="1"/>
</dbReference>
<dbReference type="InterPro" id="IPR056884">
    <property type="entry name" value="NPHP3-like_N"/>
</dbReference>
<dbReference type="GeneID" id="41978078"/>
<feature type="domain" description="Nephrocystin 3-like N-terminal" evidence="3">
    <location>
        <begin position="397"/>
        <end position="578"/>
    </location>
</feature>
<evidence type="ECO:0000259" key="3">
    <source>
        <dbReference type="Pfam" id="PF24883"/>
    </source>
</evidence>
<protein>
    <recommendedName>
        <fullName evidence="3">Nephrocystin 3-like N-terminal domain-containing protein</fullName>
    </recommendedName>
</protein>
<dbReference type="PANTHER" id="PTHR10039">
    <property type="entry name" value="AMELOGENIN"/>
    <property type="match status" value="1"/>
</dbReference>
<dbReference type="SUPFAM" id="SSF52540">
    <property type="entry name" value="P-loop containing nucleoside triphosphate hydrolases"/>
    <property type="match status" value="1"/>
</dbReference>
<gene>
    <name evidence="4" type="ORF">E0L32_010631</name>
</gene>
<keyword evidence="1" id="KW-0677">Repeat</keyword>
<sequence>MKRNKPSIPSSGLAVIYEPDGNDEAIVDSRIQLGRASSQDLAGGGSKSRAGARKNVTEERVPEGFNQVLKPTTQEIKLDFEKGRPGGHHSTERTQCTEEESRLQQVRVKNCGESKSRSRTETKRLQPIETVELDFIKAEVARPRPRIETLSTNGKLLPAQLDVFGHGDEMLHDLAILREKTKTKGRSLVFITHSLGGIVVKEALRRSENMGEPSLKDVLHSTRSILFIGCPHRDSQYGKLSHAVRNMASTTLKVAADDAVLRDLSGAVSANLNLNRLAFLRLWNNYNFRVKTFHEKVAIDAQRNRALTDLTLRREASFLGDPREQAEGILGDHIGICRYRAMGDEAYRSLSFTLMKIIHDETHRLRPMSDKEQAFLRTIGPARPPPQEAHSQLSYPGTCLWLYDMPEFRAWYQRVKAGRGRLLWVKGKPGSGKSILLKSLRSRVEKQWEPLGASLIWSTAEGKTLDDVFSPGAFHRPHQTSPAAVYRNLLAQLFEQDPRLRKALLMLEKRKHDSGHHLEEFHLVSFFLDDYVDQKIETPTLRTFIFVDAADDCGAPYLEELVYSLSQLAQNSDFSICLASSSLPQVFSDNATEIVMHQRNVDDILRFVSLNLIAEWEDRNHTVVEIGHKAGGCFLWAEIVVNILNSAIMEGATQEMIEDTIIDLPDEIDDLYAWLFSTLSPEEKAETMTLMQWVILASEPMRLNDLRIAMQVTKRWHPHELKPYMTFVLGPAGSLRDFPHSASDEGAFDTPYHFQRWMRLRSIGLVELRAQGRDGVMYEPLGMQRVQVIHESVRNFFLSGRGFACLSSASHEPPEPGTYSPDDLIDHGHLCMLNACLAFLNMTELDPLGQGNCSVAPMSPAESKYWRQNVRDQRRLVMSSYPFLQYAVDNLVYHLLSPRLFRFFLPQREILRTLSANRSRLWRRWTALLGCNIADPTGTLHACHGSHTRNLLSPVCGARYRLERVFRKLSKMAAMERYETNTPSPVTPKSTKTSSSYGSSPRYFAGPAPYSAHVAKDLLKATTPLAKKLEATALWKFGRWGASKGVKKPKADRSRVNIVDPKLCDDIIAYIGSSLERHKGCDLIDIYPGAGLWSQKLHDLLQPRSHILMEPDETFYRPFLEPLLKMDTTTLVRKSGIVWRDLNDILNPTYLPHQTERAPRSRETPERNDTLLVVANLAFHPKKSFRSFDSVANLVLFQFISSIRASSLFQKYGLVRMLIWCGNDDKVGLIPRSLQRRKRLAIDGELSTDWICEIAGVEDTNASGNRWFVRDRALDLQSAQEMLQKLDERGISIPEGRESQLIKEIRSSKSPLRIDSSKTMPHLFRPYQEEKRELEEQFSAGLFDKKSDTFLRLRDLRYRAARESKKANQIIELLDERDALAEQYEKGEVTDELKARTAEWNDSIDKLVKEKQHDYLLYRDNQHIFDQDPRLLNWDRRYVEPLAVKGTEFFPNAPCCLLDIQPKAVHPLMREMGPSSNRAGDIFELVLRGLLQLAADPVSKALESVWPGAAEGVLPHCPSLRDRGRGGMPFGGFGEVSVRTLNEAQLVEILEAWMKWPFRPTYSQLVGRVSDDPGTDVEDEHAHFD</sequence>
<feature type="region of interest" description="Disordered" evidence="2">
    <location>
        <begin position="978"/>
        <end position="998"/>
    </location>
</feature>
<evidence type="ECO:0000256" key="2">
    <source>
        <dbReference type="SAM" id="MobiDB-lite"/>
    </source>
</evidence>
<dbReference type="Gene3D" id="3.40.50.300">
    <property type="entry name" value="P-loop containing nucleotide triphosphate hydrolases"/>
    <property type="match status" value="1"/>
</dbReference>
<keyword evidence="5" id="KW-1185">Reference proteome</keyword>
<dbReference type="InterPro" id="IPR029063">
    <property type="entry name" value="SAM-dependent_MTases_sf"/>
</dbReference>
<feature type="region of interest" description="Disordered" evidence="2">
    <location>
        <begin position="1"/>
        <end position="20"/>
    </location>
</feature>
<dbReference type="EMBL" id="SKBQ01000087">
    <property type="protein sequence ID" value="TPX07735.1"/>
    <property type="molecule type" value="Genomic_DNA"/>
</dbReference>
<accession>A0A507AEK6</accession>
<dbReference type="Proteomes" id="UP000319257">
    <property type="component" value="Unassembled WGS sequence"/>
</dbReference>
<dbReference type="OrthoDB" id="7464126at2759"/>
<dbReference type="RefSeq" id="XP_030989446.1">
    <property type="nucleotide sequence ID" value="XM_031133270.1"/>
</dbReference>
<dbReference type="Pfam" id="PF24883">
    <property type="entry name" value="NPHP3_N"/>
    <property type="match status" value="1"/>
</dbReference>
<dbReference type="Gene3D" id="3.40.50.150">
    <property type="entry name" value="Vaccinia Virus protein VP39"/>
    <property type="match status" value="1"/>
</dbReference>
<dbReference type="Gene3D" id="3.40.50.1820">
    <property type="entry name" value="alpha/beta hydrolase"/>
    <property type="match status" value="1"/>
</dbReference>
<dbReference type="InterPro" id="IPR027417">
    <property type="entry name" value="P-loop_NTPase"/>
</dbReference>
<dbReference type="InParanoid" id="A0A507AEK6"/>
<feature type="region of interest" description="Disordered" evidence="2">
    <location>
        <begin position="80"/>
        <end position="100"/>
    </location>
</feature>
<evidence type="ECO:0000256" key="1">
    <source>
        <dbReference type="ARBA" id="ARBA00022737"/>
    </source>
</evidence>
<dbReference type="PANTHER" id="PTHR10039:SF17">
    <property type="entry name" value="FUNGAL STAND N-TERMINAL GOODBYE DOMAIN-CONTAINING PROTEIN-RELATED"/>
    <property type="match status" value="1"/>
</dbReference>
<reference evidence="4 5" key="1">
    <citation type="submission" date="2019-06" db="EMBL/GenBank/DDBJ databases">
        <title>Draft genome sequence of the filamentous fungus Phialemoniopsis curvata isolated from diesel fuel.</title>
        <authorList>
            <person name="Varaljay V.A."/>
            <person name="Lyon W.J."/>
            <person name="Crouch A.L."/>
            <person name="Drake C.E."/>
            <person name="Hollomon J.M."/>
            <person name="Nadeau L.J."/>
            <person name="Nunn H.S."/>
            <person name="Stevenson B.S."/>
            <person name="Bojanowski C.L."/>
            <person name="Crookes-Goodson W.J."/>
        </authorList>
    </citation>
    <scope>NUCLEOTIDE SEQUENCE [LARGE SCALE GENOMIC DNA]</scope>
    <source>
        <strain evidence="4 5">D216</strain>
    </source>
</reference>
<dbReference type="SUPFAM" id="SSF53474">
    <property type="entry name" value="alpha/beta-Hydrolases"/>
    <property type="match status" value="1"/>
</dbReference>
<feature type="region of interest" description="Disordered" evidence="2">
    <location>
        <begin position="36"/>
        <end position="62"/>
    </location>
</feature>
<evidence type="ECO:0000313" key="4">
    <source>
        <dbReference type="EMBL" id="TPX07735.1"/>
    </source>
</evidence>
<proteinExistence type="predicted"/>
<evidence type="ECO:0000313" key="5">
    <source>
        <dbReference type="Proteomes" id="UP000319257"/>
    </source>
</evidence>
<dbReference type="SUPFAM" id="SSF53335">
    <property type="entry name" value="S-adenosyl-L-methionine-dependent methyltransferases"/>
    <property type="match status" value="1"/>
</dbReference>
<organism evidence="4 5">
    <name type="scientific">Thyridium curvatum</name>
    <dbReference type="NCBI Taxonomy" id="1093900"/>
    <lineage>
        <taxon>Eukaryota</taxon>
        <taxon>Fungi</taxon>
        <taxon>Dikarya</taxon>
        <taxon>Ascomycota</taxon>
        <taxon>Pezizomycotina</taxon>
        <taxon>Sordariomycetes</taxon>
        <taxon>Sordariomycetidae</taxon>
        <taxon>Thyridiales</taxon>
        <taxon>Thyridiaceae</taxon>
        <taxon>Thyridium</taxon>
    </lineage>
</organism>